<name>A0ABN8JMC7_9HYPH</name>
<feature type="region of interest" description="Disordered" evidence="1">
    <location>
        <begin position="1"/>
        <end position="22"/>
    </location>
</feature>
<evidence type="ECO:0000313" key="2">
    <source>
        <dbReference type="EMBL" id="CAH2397051.1"/>
    </source>
</evidence>
<feature type="compositionally biased region" description="Basic residues" evidence="1">
    <location>
        <begin position="1"/>
        <end position="12"/>
    </location>
</feature>
<protein>
    <submittedName>
        <fullName evidence="2">Uncharacterized protein</fullName>
    </submittedName>
</protein>
<evidence type="ECO:0000313" key="3">
    <source>
        <dbReference type="Proteomes" id="UP001153050"/>
    </source>
</evidence>
<feature type="compositionally biased region" description="Basic and acidic residues" evidence="1">
    <location>
        <begin position="13"/>
        <end position="22"/>
    </location>
</feature>
<accession>A0ABN8JMC7</accession>
<sequence>MHRGRSRRRKGHDGRPDRKEPATRVAYLAGEGKLSISIGRAARLEESIQLIADLRAGLPVKGKAVIVLS</sequence>
<keyword evidence="3" id="KW-1185">Reference proteome</keyword>
<dbReference type="EMBL" id="CAKXZT010000068">
    <property type="protein sequence ID" value="CAH2397051.1"/>
    <property type="molecule type" value="Genomic_DNA"/>
</dbReference>
<organism evidence="2 3">
    <name type="scientific">Mesorhizobium escarrei</name>
    <dbReference type="NCBI Taxonomy" id="666018"/>
    <lineage>
        <taxon>Bacteria</taxon>
        <taxon>Pseudomonadati</taxon>
        <taxon>Pseudomonadota</taxon>
        <taxon>Alphaproteobacteria</taxon>
        <taxon>Hyphomicrobiales</taxon>
        <taxon>Phyllobacteriaceae</taxon>
        <taxon>Mesorhizobium</taxon>
    </lineage>
</organism>
<reference evidence="2 3" key="1">
    <citation type="submission" date="2022-03" db="EMBL/GenBank/DDBJ databases">
        <authorList>
            <person name="Brunel B."/>
        </authorList>
    </citation>
    <scope>NUCLEOTIDE SEQUENCE [LARGE SCALE GENOMIC DNA]</scope>
    <source>
        <strain evidence="2">STM5069sample</strain>
    </source>
</reference>
<dbReference type="Proteomes" id="UP001153050">
    <property type="component" value="Unassembled WGS sequence"/>
</dbReference>
<comment type="caution">
    <text evidence="2">The sequence shown here is derived from an EMBL/GenBank/DDBJ whole genome shotgun (WGS) entry which is preliminary data.</text>
</comment>
<evidence type="ECO:0000256" key="1">
    <source>
        <dbReference type="SAM" id="MobiDB-lite"/>
    </source>
</evidence>
<gene>
    <name evidence="2" type="ORF">MES5069_160039</name>
</gene>
<proteinExistence type="predicted"/>